<reference evidence="1 2" key="1">
    <citation type="journal article" date="2018" name="Front. Plant Sci.">
        <title>Red Clover (Trifolium pratense) and Zigzag Clover (T. medium) - A Picture of Genomic Similarities and Differences.</title>
        <authorList>
            <person name="Dluhosova J."/>
            <person name="Istvanek J."/>
            <person name="Nedelnik J."/>
            <person name="Repkova J."/>
        </authorList>
    </citation>
    <scope>NUCLEOTIDE SEQUENCE [LARGE SCALE GENOMIC DNA]</scope>
    <source>
        <strain evidence="2">cv. 10/8</strain>
        <tissue evidence="1">Leaf</tissue>
    </source>
</reference>
<protein>
    <submittedName>
        <fullName evidence="1">Uncharacterized protein</fullName>
    </submittedName>
</protein>
<feature type="non-terminal residue" evidence="1">
    <location>
        <position position="75"/>
    </location>
</feature>
<comment type="caution">
    <text evidence="1">The sequence shown here is derived from an EMBL/GenBank/DDBJ whole genome shotgun (WGS) entry which is preliminary data.</text>
</comment>
<evidence type="ECO:0000313" key="1">
    <source>
        <dbReference type="EMBL" id="MCI52002.1"/>
    </source>
</evidence>
<dbReference type="Proteomes" id="UP000265520">
    <property type="component" value="Unassembled WGS sequence"/>
</dbReference>
<sequence>MPSAPVSVAEGGSQAATGEDPLIEVMIRAKELAFNVVGDVIIHEGEPSIPDGVVTPVQVEDVRAELATTPKVDQQ</sequence>
<dbReference type="AlphaFoldDB" id="A0A392SU74"/>
<dbReference type="EMBL" id="LXQA010440533">
    <property type="protein sequence ID" value="MCI52002.1"/>
    <property type="molecule type" value="Genomic_DNA"/>
</dbReference>
<proteinExistence type="predicted"/>
<keyword evidence="2" id="KW-1185">Reference proteome</keyword>
<organism evidence="1 2">
    <name type="scientific">Trifolium medium</name>
    <dbReference type="NCBI Taxonomy" id="97028"/>
    <lineage>
        <taxon>Eukaryota</taxon>
        <taxon>Viridiplantae</taxon>
        <taxon>Streptophyta</taxon>
        <taxon>Embryophyta</taxon>
        <taxon>Tracheophyta</taxon>
        <taxon>Spermatophyta</taxon>
        <taxon>Magnoliopsida</taxon>
        <taxon>eudicotyledons</taxon>
        <taxon>Gunneridae</taxon>
        <taxon>Pentapetalae</taxon>
        <taxon>rosids</taxon>
        <taxon>fabids</taxon>
        <taxon>Fabales</taxon>
        <taxon>Fabaceae</taxon>
        <taxon>Papilionoideae</taxon>
        <taxon>50 kb inversion clade</taxon>
        <taxon>NPAAA clade</taxon>
        <taxon>Hologalegina</taxon>
        <taxon>IRL clade</taxon>
        <taxon>Trifolieae</taxon>
        <taxon>Trifolium</taxon>
    </lineage>
</organism>
<accession>A0A392SU74</accession>
<name>A0A392SU74_9FABA</name>
<evidence type="ECO:0000313" key="2">
    <source>
        <dbReference type="Proteomes" id="UP000265520"/>
    </source>
</evidence>